<evidence type="ECO:0000313" key="2">
    <source>
        <dbReference type="EMBL" id="KAJ1171007.1"/>
    </source>
</evidence>
<evidence type="ECO:0000256" key="1">
    <source>
        <dbReference type="SAM" id="MobiDB-lite"/>
    </source>
</evidence>
<evidence type="ECO:0000313" key="3">
    <source>
        <dbReference type="Proteomes" id="UP001066276"/>
    </source>
</evidence>
<gene>
    <name evidence="2" type="ORF">NDU88_002878</name>
</gene>
<comment type="caution">
    <text evidence="2">The sequence shown here is derived from an EMBL/GenBank/DDBJ whole genome shotgun (WGS) entry which is preliminary data.</text>
</comment>
<organism evidence="2 3">
    <name type="scientific">Pleurodeles waltl</name>
    <name type="common">Iberian ribbed newt</name>
    <dbReference type="NCBI Taxonomy" id="8319"/>
    <lineage>
        <taxon>Eukaryota</taxon>
        <taxon>Metazoa</taxon>
        <taxon>Chordata</taxon>
        <taxon>Craniata</taxon>
        <taxon>Vertebrata</taxon>
        <taxon>Euteleostomi</taxon>
        <taxon>Amphibia</taxon>
        <taxon>Batrachia</taxon>
        <taxon>Caudata</taxon>
        <taxon>Salamandroidea</taxon>
        <taxon>Salamandridae</taxon>
        <taxon>Pleurodelinae</taxon>
        <taxon>Pleurodeles</taxon>
    </lineage>
</organism>
<accession>A0AAV7T375</accession>
<dbReference type="AlphaFoldDB" id="A0AAV7T375"/>
<dbReference type="EMBL" id="JANPWB010000007">
    <property type="protein sequence ID" value="KAJ1171007.1"/>
    <property type="molecule type" value="Genomic_DNA"/>
</dbReference>
<sequence length="242" mass="25828">MSPWRYNGLPRPHSGSQASPLPAAKHFKKREPASSPRRRQHGGELLHTPSPSSPGPGVHRALQDVKGTKMPTKKKSRAPGSSGPHPRARGQTSSGEENLLTGPRSGPGRAAPRAAPLLAADALRLEAARSAPKPSGGSAQVTAAVGVPGGPQCDTPGRPSGIPKSQGGRARTRRVLARRHLGHAPAWLSDFNCVLDRFLDREPPRQDTKSHMTAALKGVMDNLGLVAMWRTLHTMQWAYTCH</sequence>
<reference evidence="2" key="1">
    <citation type="journal article" date="2022" name="bioRxiv">
        <title>Sequencing and chromosome-scale assembly of the giantPleurodeles waltlgenome.</title>
        <authorList>
            <person name="Brown T."/>
            <person name="Elewa A."/>
            <person name="Iarovenko S."/>
            <person name="Subramanian E."/>
            <person name="Araus A.J."/>
            <person name="Petzold A."/>
            <person name="Susuki M."/>
            <person name="Suzuki K.-i.T."/>
            <person name="Hayashi T."/>
            <person name="Toyoda A."/>
            <person name="Oliveira C."/>
            <person name="Osipova E."/>
            <person name="Leigh N.D."/>
            <person name="Simon A."/>
            <person name="Yun M.H."/>
        </authorList>
    </citation>
    <scope>NUCLEOTIDE SEQUENCE</scope>
    <source>
        <strain evidence="2">20211129_DDA</strain>
        <tissue evidence="2">Liver</tissue>
    </source>
</reference>
<keyword evidence="3" id="KW-1185">Reference proteome</keyword>
<name>A0AAV7T375_PLEWA</name>
<proteinExistence type="predicted"/>
<feature type="compositionally biased region" description="Low complexity" evidence="1">
    <location>
        <begin position="102"/>
        <end position="112"/>
    </location>
</feature>
<dbReference type="Proteomes" id="UP001066276">
    <property type="component" value="Chromosome 4_1"/>
</dbReference>
<feature type="region of interest" description="Disordered" evidence="1">
    <location>
        <begin position="1"/>
        <end position="112"/>
    </location>
</feature>
<protein>
    <submittedName>
        <fullName evidence="2">Uncharacterized protein</fullName>
    </submittedName>
</protein>
<feature type="region of interest" description="Disordered" evidence="1">
    <location>
        <begin position="129"/>
        <end position="170"/>
    </location>
</feature>